<dbReference type="InterPro" id="IPR012255">
    <property type="entry name" value="ETF_b"/>
</dbReference>
<dbReference type="GO" id="GO:0009055">
    <property type="term" value="F:electron transfer activity"/>
    <property type="evidence" value="ECO:0007669"/>
    <property type="project" value="InterPro"/>
</dbReference>
<dbReference type="InterPro" id="IPR014730">
    <property type="entry name" value="ETF_a/b_N"/>
</dbReference>
<dbReference type="Gene3D" id="3.40.50.620">
    <property type="entry name" value="HUPs"/>
    <property type="match status" value="1"/>
</dbReference>
<evidence type="ECO:0000259" key="2">
    <source>
        <dbReference type="SMART" id="SM00893"/>
    </source>
</evidence>
<accession>A0AA48GNR2</accession>
<keyword evidence="4" id="KW-1185">Reference proteome</keyword>
<gene>
    <name evidence="3" type="ORF">METEAL_24480</name>
</gene>
<dbReference type="Pfam" id="PF01012">
    <property type="entry name" value="ETF"/>
    <property type="match status" value="1"/>
</dbReference>
<feature type="domain" description="Electron transfer flavoprotein alpha/beta-subunit N-terminal" evidence="2">
    <location>
        <begin position="23"/>
        <end position="213"/>
    </location>
</feature>
<dbReference type="Proteomes" id="UP001238179">
    <property type="component" value="Chromosome"/>
</dbReference>
<dbReference type="PANTHER" id="PTHR21294:SF17">
    <property type="entry name" value="PROTEIN FIXA"/>
    <property type="match status" value="1"/>
</dbReference>
<keyword evidence="1" id="KW-0249">Electron transport</keyword>
<dbReference type="RefSeq" id="WP_316411926.1">
    <property type="nucleotide sequence ID" value="NZ_AP027080.1"/>
</dbReference>
<sequence>MPNILVCYKWVLDEQDIKVRPEDLGLDTSRAKGKISDFDRNAIEAASLLVEAQGGDVEALSFGTQALKLSVKDVLSRGPGRLTWIGDPAAETADAFVVAQVLAAAIRRAGPYDLILCGEGSSDMFFQQTPVRLAALLGLPCVTFVQKMTWADGVLTATRKLPDGTEEVRVAGPAVVSVLGEMNKPRIPSLKQVLGASKKPSRELPLASLGLAPGDLEPRAVRRTPKGFLMNRRNIVYKESDPAENVARLVASLKAEGL</sequence>
<dbReference type="PANTHER" id="PTHR21294">
    <property type="entry name" value="ELECTRON TRANSFER FLAVOPROTEIN BETA-SUBUNIT"/>
    <property type="match status" value="1"/>
</dbReference>
<dbReference type="InterPro" id="IPR014729">
    <property type="entry name" value="Rossmann-like_a/b/a_fold"/>
</dbReference>
<dbReference type="CDD" id="cd01714">
    <property type="entry name" value="ETF_beta"/>
    <property type="match status" value="1"/>
</dbReference>
<dbReference type="PIRSF" id="PIRSF000090">
    <property type="entry name" value="Beta-ETF"/>
    <property type="match status" value="1"/>
</dbReference>
<dbReference type="KEGG" id="msil:METEAL_24480"/>
<dbReference type="SUPFAM" id="SSF52402">
    <property type="entry name" value="Adenine nucleotide alpha hydrolases-like"/>
    <property type="match status" value="1"/>
</dbReference>
<reference evidence="4" key="1">
    <citation type="journal article" date="2023" name="Int. J. Syst. Evol. Microbiol.">
        <title>Mesoterricola silvestris gen. nov., sp. nov., Mesoterricola sediminis sp. nov., Geothrix oryzae sp. nov., Geothrix edaphica sp. nov., Geothrix rubra sp. nov., and Geothrix limicola sp. nov., six novel members of Acidobacteriota isolated from soils.</title>
        <authorList>
            <person name="Itoh H."/>
            <person name="Sugisawa Y."/>
            <person name="Mise K."/>
            <person name="Xu Z."/>
            <person name="Kuniyasu M."/>
            <person name="Ushijima N."/>
            <person name="Kawano K."/>
            <person name="Kobayashi E."/>
            <person name="Shiratori Y."/>
            <person name="Masuda Y."/>
            <person name="Senoo K."/>
        </authorList>
    </citation>
    <scope>NUCLEOTIDE SEQUENCE [LARGE SCALE GENOMIC DNA]</scope>
    <source>
        <strain evidence="4">W79</strain>
    </source>
</reference>
<evidence type="ECO:0000313" key="4">
    <source>
        <dbReference type="Proteomes" id="UP001238179"/>
    </source>
</evidence>
<name>A0AA48GNR2_9BACT</name>
<evidence type="ECO:0000313" key="3">
    <source>
        <dbReference type="EMBL" id="BDU73274.1"/>
    </source>
</evidence>
<keyword evidence="1" id="KW-0813">Transport</keyword>
<dbReference type="AlphaFoldDB" id="A0AA48GNR2"/>
<dbReference type="EMBL" id="AP027080">
    <property type="protein sequence ID" value="BDU73274.1"/>
    <property type="molecule type" value="Genomic_DNA"/>
</dbReference>
<organism evidence="3 4">
    <name type="scientific">Mesoterricola silvestris</name>
    <dbReference type="NCBI Taxonomy" id="2927979"/>
    <lineage>
        <taxon>Bacteria</taxon>
        <taxon>Pseudomonadati</taxon>
        <taxon>Acidobacteriota</taxon>
        <taxon>Holophagae</taxon>
        <taxon>Holophagales</taxon>
        <taxon>Holophagaceae</taxon>
        <taxon>Mesoterricola</taxon>
    </lineage>
</organism>
<protein>
    <submittedName>
        <fullName evidence="3">Electron transfer flavoprotein FixB</fullName>
    </submittedName>
</protein>
<proteinExistence type="predicted"/>
<dbReference type="InterPro" id="IPR033948">
    <property type="entry name" value="ETF_beta_N"/>
</dbReference>
<dbReference type="SMART" id="SM00893">
    <property type="entry name" value="ETF"/>
    <property type="match status" value="1"/>
</dbReference>
<evidence type="ECO:0000256" key="1">
    <source>
        <dbReference type="ARBA" id="ARBA00022982"/>
    </source>
</evidence>